<dbReference type="Proteomes" id="UP000655044">
    <property type="component" value="Unassembled WGS sequence"/>
</dbReference>
<dbReference type="RefSeq" id="WP_068923601.1">
    <property type="nucleotide sequence ID" value="NZ_BMQP01000046.1"/>
</dbReference>
<name>A0A8J3S4U6_PLARO</name>
<proteinExistence type="predicted"/>
<comment type="caution">
    <text evidence="1">The sequence shown here is derived from an EMBL/GenBank/DDBJ whole genome shotgun (WGS) entry which is preliminary data.</text>
</comment>
<protein>
    <submittedName>
        <fullName evidence="1">Uncharacterized protein</fullName>
    </submittedName>
</protein>
<dbReference type="EMBL" id="BOOI01000069">
    <property type="protein sequence ID" value="GIH87892.1"/>
    <property type="molecule type" value="Genomic_DNA"/>
</dbReference>
<dbReference type="AlphaFoldDB" id="A0A8J3S4U6"/>
<dbReference type="OrthoDB" id="3389824at2"/>
<reference evidence="1" key="1">
    <citation type="submission" date="2021-01" db="EMBL/GenBank/DDBJ databases">
        <title>Whole genome shotgun sequence of Planobispora rosea NBRC 15558.</title>
        <authorList>
            <person name="Komaki H."/>
            <person name="Tamura T."/>
        </authorList>
    </citation>
    <scope>NUCLEOTIDE SEQUENCE</scope>
    <source>
        <strain evidence="1">NBRC 15558</strain>
    </source>
</reference>
<evidence type="ECO:0000313" key="1">
    <source>
        <dbReference type="EMBL" id="GIH87892.1"/>
    </source>
</evidence>
<evidence type="ECO:0000313" key="2">
    <source>
        <dbReference type="Proteomes" id="UP000655044"/>
    </source>
</evidence>
<sequence>MATTVVEIHVPLRETPGRARDEDPFPWIEKIEDFLVQMEDQGKAEVFDDGEEFGDVYVFSITGGDEDALLGVASRVASLGEVPSGAFAVITDGEAEEFGRGRRVELP</sequence>
<keyword evidence="2" id="KW-1185">Reference proteome</keyword>
<gene>
    <name evidence="1" type="ORF">Pro02_63000</name>
</gene>
<organism evidence="1 2">
    <name type="scientific">Planobispora rosea</name>
    <dbReference type="NCBI Taxonomy" id="35762"/>
    <lineage>
        <taxon>Bacteria</taxon>
        <taxon>Bacillati</taxon>
        <taxon>Actinomycetota</taxon>
        <taxon>Actinomycetes</taxon>
        <taxon>Streptosporangiales</taxon>
        <taxon>Streptosporangiaceae</taxon>
        <taxon>Planobispora</taxon>
    </lineage>
</organism>
<accession>A0A8J3S4U6</accession>